<organism evidence="11 12">
    <name type="scientific">Rotaria magnacalcarata</name>
    <dbReference type="NCBI Taxonomy" id="392030"/>
    <lineage>
        <taxon>Eukaryota</taxon>
        <taxon>Metazoa</taxon>
        <taxon>Spiralia</taxon>
        <taxon>Gnathifera</taxon>
        <taxon>Rotifera</taxon>
        <taxon>Eurotatoria</taxon>
        <taxon>Bdelloidea</taxon>
        <taxon>Philodinida</taxon>
        <taxon>Philodinidae</taxon>
        <taxon>Rotaria</taxon>
    </lineage>
</organism>
<dbReference type="InterPro" id="IPR007695">
    <property type="entry name" value="DNA_mismatch_repair_MutS-lik_N"/>
</dbReference>
<keyword evidence="4" id="KW-0227">DNA damage</keyword>
<dbReference type="PIRSF" id="PIRSF005813">
    <property type="entry name" value="MSH2"/>
    <property type="match status" value="1"/>
</dbReference>
<dbReference type="InterPro" id="IPR007860">
    <property type="entry name" value="DNA_mmatch_repair_MutS_con_dom"/>
</dbReference>
<dbReference type="Gene3D" id="3.30.420.110">
    <property type="entry name" value="MutS, connector domain"/>
    <property type="match status" value="1"/>
</dbReference>
<dbReference type="InterPro" id="IPR011184">
    <property type="entry name" value="DNA_mismatch_repair_Msh2"/>
</dbReference>
<dbReference type="SMART" id="SM00533">
    <property type="entry name" value="MUTSd"/>
    <property type="match status" value="1"/>
</dbReference>
<keyword evidence="3" id="KW-0547">Nucleotide-binding</keyword>
<sequence length="709" mass="79919">MDIDDDEVLNETANVLNDGITSTVDTDFYSVYKKLPTKTAVTIRLFERNEYYTCHGDDALFIARELLRSTNALKYWKTSDGNKPLETIYVSNRQFEDILRQLLLVKQYRIEVWKKPQKISNEWTLAYHGSPGNLTQFEDILFSSSSISQESSGVLSCKLATENGVIVVGLALIDVQTLTIKLCEVTVSTHYSNLETILVQLGPKECLLPTFTTAEDNYLQLKKVIEKSGVLVTERPKADFISKDIKQDLCRLLIKGKNEDSEKFEMKVGVMPEMQMEHAKCALSAAIKFLQLLGEKSQLNRFHLKTHQPDLYMRLDTAAMIALNIFPDNRQRPDFSANSKSSSLYGLLNNCRTAQGQRLLMQWLKQPLTDAAKINERLDIVDAFVNDTGIRNYITQDFLGRIPDFERLVRKFIRKKANLEDCYKIYVAVNKMPKLVEYINDFNGPTKDVLHHLVVQPIQGMIDIFSKYIEMIETTIDLNRIGNHEYVIKPGYDKDLAGPNMGGKSTYIRQVGVIQLMAQVGCFVPCTTCHTTVVDCILARLGANDDLALGVSTFMSEMLEMSTILDIATSNSLVIIDELGRGTSTYDGFGLAWAVANYICTTIKCFCLFATHFHELTSIEHEHPGLIQNFHVDALPVDDQLVLLYKLKPGVCDQSFGIHVAQLAQFPEHVLEFAKKRAQELEEFNTSENGKENPGQGFASSVSISIDIA</sequence>
<feature type="region of interest" description="Disordered" evidence="9">
    <location>
        <begin position="684"/>
        <end position="709"/>
    </location>
</feature>
<evidence type="ECO:0000259" key="10">
    <source>
        <dbReference type="PROSITE" id="PS00486"/>
    </source>
</evidence>
<dbReference type="Pfam" id="PF01624">
    <property type="entry name" value="MutS_I"/>
    <property type="match status" value="1"/>
</dbReference>
<dbReference type="GO" id="GO:0032301">
    <property type="term" value="C:MutSalpha complex"/>
    <property type="evidence" value="ECO:0007669"/>
    <property type="project" value="TreeGrafter"/>
</dbReference>
<keyword evidence="6" id="KW-0238">DNA-binding</keyword>
<dbReference type="GO" id="GO:0006298">
    <property type="term" value="P:mismatch repair"/>
    <property type="evidence" value="ECO:0007669"/>
    <property type="project" value="InterPro"/>
</dbReference>
<evidence type="ECO:0000256" key="4">
    <source>
        <dbReference type="ARBA" id="ARBA00022763"/>
    </source>
</evidence>
<evidence type="ECO:0000256" key="8">
    <source>
        <dbReference type="ARBA" id="ARBA00023242"/>
    </source>
</evidence>
<evidence type="ECO:0000256" key="1">
    <source>
        <dbReference type="ARBA" id="ARBA00004123"/>
    </source>
</evidence>
<evidence type="ECO:0000256" key="9">
    <source>
        <dbReference type="SAM" id="MobiDB-lite"/>
    </source>
</evidence>
<evidence type="ECO:0000256" key="6">
    <source>
        <dbReference type="ARBA" id="ARBA00023125"/>
    </source>
</evidence>
<dbReference type="Pfam" id="PF00488">
    <property type="entry name" value="MutS_V"/>
    <property type="match status" value="1"/>
</dbReference>
<dbReference type="InterPro" id="IPR016151">
    <property type="entry name" value="DNA_mismatch_repair_MutS_N"/>
</dbReference>
<dbReference type="Gene3D" id="1.10.1420.10">
    <property type="match status" value="1"/>
</dbReference>
<dbReference type="InterPro" id="IPR036678">
    <property type="entry name" value="MutS_con_dom_sf"/>
</dbReference>
<gene>
    <name evidence="11" type="ORF">SMN809_LOCUS14075</name>
</gene>
<dbReference type="AlphaFoldDB" id="A0A8S2P7Q2"/>
<dbReference type="SMART" id="SM00534">
    <property type="entry name" value="MUTSac"/>
    <property type="match status" value="1"/>
</dbReference>
<dbReference type="GO" id="GO:0030983">
    <property type="term" value="F:mismatched DNA binding"/>
    <property type="evidence" value="ECO:0007669"/>
    <property type="project" value="InterPro"/>
</dbReference>
<dbReference type="GO" id="GO:0140664">
    <property type="term" value="F:ATP-dependent DNA damage sensor activity"/>
    <property type="evidence" value="ECO:0007669"/>
    <property type="project" value="InterPro"/>
</dbReference>
<keyword evidence="8" id="KW-0539">Nucleus</keyword>
<feature type="domain" description="DNA mismatch repair proteins mutS family" evidence="10">
    <location>
        <begin position="572"/>
        <end position="588"/>
    </location>
</feature>
<dbReference type="SUPFAM" id="SSF48334">
    <property type="entry name" value="DNA repair protein MutS, domain III"/>
    <property type="match status" value="1"/>
</dbReference>
<protein>
    <recommendedName>
        <fullName evidence="10">DNA mismatch repair proteins mutS family domain-containing protein</fullName>
    </recommendedName>
</protein>
<feature type="compositionally biased region" description="Polar residues" evidence="9">
    <location>
        <begin position="698"/>
        <end position="709"/>
    </location>
</feature>
<dbReference type="GO" id="GO:0006312">
    <property type="term" value="P:mitotic recombination"/>
    <property type="evidence" value="ECO:0007669"/>
    <property type="project" value="TreeGrafter"/>
</dbReference>
<comment type="caution">
    <text evidence="11">The sequence shown here is derived from an EMBL/GenBank/DDBJ whole genome shotgun (WGS) entry which is preliminary data.</text>
</comment>
<reference evidence="11" key="1">
    <citation type="submission" date="2021-02" db="EMBL/GenBank/DDBJ databases">
        <authorList>
            <person name="Nowell W R."/>
        </authorList>
    </citation>
    <scope>NUCLEOTIDE SEQUENCE</scope>
</reference>
<evidence type="ECO:0000256" key="2">
    <source>
        <dbReference type="ARBA" id="ARBA00006271"/>
    </source>
</evidence>
<comment type="similarity">
    <text evidence="2">Belongs to the DNA mismatch repair MutS family.</text>
</comment>
<dbReference type="Proteomes" id="UP000676336">
    <property type="component" value="Unassembled WGS sequence"/>
</dbReference>
<proteinExistence type="inferred from homology"/>
<dbReference type="FunFam" id="3.30.420.110:FF:000002">
    <property type="entry name" value="DNA mismatch repair protein"/>
    <property type="match status" value="1"/>
</dbReference>
<evidence type="ECO:0000313" key="11">
    <source>
        <dbReference type="EMBL" id="CAF4040536.1"/>
    </source>
</evidence>
<evidence type="ECO:0000256" key="5">
    <source>
        <dbReference type="ARBA" id="ARBA00022840"/>
    </source>
</evidence>
<dbReference type="Pfam" id="PF05188">
    <property type="entry name" value="MutS_II"/>
    <property type="match status" value="1"/>
</dbReference>
<dbReference type="InterPro" id="IPR036187">
    <property type="entry name" value="DNA_mismatch_repair_MutS_sf"/>
</dbReference>
<evidence type="ECO:0000256" key="3">
    <source>
        <dbReference type="ARBA" id="ARBA00022741"/>
    </source>
</evidence>
<dbReference type="PANTHER" id="PTHR11361">
    <property type="entry name" value="DNA MISMATCH REPAIR PROTEIN MUTS FAMILY MEMBER"/>
    <property type="match status" value="1"/>
</dbReference>
<keyword evidence="5" id="KW-0067">ATP-binding</keyword>
<dbReference type="InterPro" id="IPR045076">
    <property type="entry name" value="MutS"/>
</dbReference>
<evidence type="ECO:0000313" key="12">
    <source>
        <dbReference type="Proteomes" id="UP000676336"/>
    </source>
</evidence>
<dbReference type="EMBL" id="CAJOBI010005720">
    <property type="protein sequence ID" value="CAF4040536.1"/>
    <property type="molecule type" value="Genomic_DNA"/>
</dbReference>
<dbReference type="InterPro" id="IPR027417">
    <property type="entry name" value="P-loop_NTPase"/>
</dbReference>
<evidence type="ECO:0000256" key="7">
    <source>
        <dbReference type="ARBA" id="ARBA00023204"/>
    </source>
</evidence>
<dbReference type="InterPro" id="IPR007696">
    <property type="entry name" value="DNA_mismatch_repair_MutS_core"/>
</dbReference>
<dbReference type="InterPro" id="IPR000432">
    <property type="entry name" value="DNA_mismatch_repair_MutS_C"/>
</dbReference>
<keyword evidence="7" id="KW-0234">DNA repair</keyword>
<dbReference type="Gene3D" id="3.40.1170.10">
    <property type="entry name" value="DNA repair protein MutS, domain I"/>
    <property type="match status" value="1"/>
</dbReference>
<dbReference type="Pfam" id="PF05192">
    <property type="entry name" value="MutS_III"/>
    <property type="match status" value="1"/>
</dbReference>
<comment type="subcellular location">
    <subcellularLocation>
        <location evidence="1">Nucleus</location>
    </subcellularLocation>
</comment>
<dbReference type="GO" id="GO:0005524">
    <property type="term" value="F:ATP binding"/>
    <property type="evidence" value="ECO:0007669"/>
    <property type="project" value="UniProtKB-KW"/>
</dbReference>
<name>A0A8S2P7Q2_9BILA</name>
<dbReference type="SUPFAM" id="SSF52540">
    <property type="entry name" value="P-loop containing nucleoside triphosphate hydrolases"/>
    <property type="match status" value="1"/>
</dbReference>
<dbReference type="PROSITE" id="PS00486">
    <property type="entry name" value="DNA_MISMATCH_REPAIR_2"/>
    <property type="match status" value="1"/>
</dbReference>
<accession>A0A8S2P7Q2</accession>
<dbReference type="Gene3D" id="3.40.50.300">
    <property type="entry name" value="P-loop containing nucleotide triphosphate hydrolases"/>
    <property type="match status" value="1"/>
</dbReference>
<dbReference type="PANTHER" id="PTHR11361:SF35">
    <property type="entry name" value="DNA MISMATCH REPAIR PROTEIN MSH2"/>
    <property type="match status" value="1"/>
</dbReference>